<dbReference type="AlphaFoldDB" id="A0A0N8PPR1"/>
<dbReference type="EMBL" id="LJCO01000017">
    <property type="protein sequence ID" value="KPV45029.1"/>
    <property type="molecule type" value="Genomic_DNA"/>
</dbReference>
<name>A0A0N8PPR1_9BACL</name>
<comment type="subcellular location">
    <subcellularLocation>
        <location evidence="1">Endomembrane system</location>
        <topology evidence="1">Multi-pass membrane protein</topology>
    </subcellularLocation>
</comment>
<keyword evidence="7" id="KW-1185">Reference proteome</keyword>
<feature type="transmembrane region" description="Helical" evidence="5">
    <location>
        <begin position="226"/>
        <end position="248"/>
    </location>
</feature>
<reference evidence="6 7" key="1">
    <citation type="submission" date="2015-09" db="EMBL/GenBank/DDBJ databases">
        <title>Draft genome sequence of Alicyclobacillus ferrooxydans DSM 22381.</title>
        <authorList>
            <person name="Hemp J."/>
        </authorList>
    </citation>
    <scope>NUCLEOTIDE SEQUENCE [LARGE SCALE GENOMIC DNA]</scope>
    <source>
        <strain evidence="6 7">TC-34</strain>
    </source>
</reference>
<dbReference type="PANTHER" id="PTHR31851">
    <property type="entry name" value="FE(2+)/MN(2+) TRANSPORTER PCL1"/>
    <property type="match status" value="1"/>
</dbReference>
<evidence type="ECO:0000256" key="1">
    <source>
        <dbReference type="ARBA" id="ARBA00004127"/>
    </source>
</evidence>
<keyword evidence="4 5" id="KW-0472">Membrane</keyword>
<dbReference type="PATRIC" id="fig|471514.4.peg.2677"/>
<evidence type="ECO:0000256" key="5">
    <source>
        <dbReference type="SAM" id="Phobius"/>
    </source>
</evidence>
<evidence type="ECO:0000256" key="2">
    <source>
        <dbReference type="ARBA" id="ARBA00022692"/>
    </source>
</evidence>
<protein>
    <recommendedName>
        <fullName evidence="8">Ferritin</fullName>
    </recommendedName>
</protein>
<evidence type="ECO:0000256" key="4">
    <source>
        <dbReference type="ARBA" id="ARBA00023136"/>
    </source>
</evidence>
<evidence type="ECO:0008006" key="8">
    <source>
        <dbReference type="Google" id="ProtNLM"/>
    </source>
</evidence>
<gene>
    <name evidence="6" type="ORF">AN477_04205</name>
</gene>
<evidence type="ECO:0000313" key="6">
    <source>
        <dbReference type="EMBL" id="KPV45029.1"/>
    </source>
</evidence>
<proteinExistence type="predicted"/>
<feature type="transmembrane region" description="Helical" evidence="5">
    <location>
        <begin position="193"/>
        <end position="214"/>
    </location>
</feature>
<comment type="caution">
    <text evidence="6">The sequence shown here is derived from an EMBL/GenBank/DDBJ whole genome shotgun (WGS) entry which is preliminary data.</text>
</comment>
<dbReference type="Pfam" id="PF01988">
    <property type="entry name" value="VIT1"/>
    <property type="match status" value="1"/>
</dbReference>
<dbReference type="Proteomes" id="UP000050482">
    <property type="component" value="Unassembled WGS sequence"/>
</dbReference>
<dbReference type="GO" id="GO:0030026">
    <property type="term" value="P:intracellular manganese ion homeostasis"/>
    <property type="evidence" value="ECO:0007669"/>
    <property type="project" value="InterPro"/>
</dbReference>
<keyword evidence="3 5" id="KW-1133">Transmembrane helix</keyword>
<dbReference type="GO" id="GO:0012505">
    <property type="term" value="C:endomembrane system"/>
    <property type="evidence" value="ECO:0007669"/>
    <property type="project" value="UniProtKB-SubCell"/>
</dbReference>
<dbReference type="GO" id="GO:0005384">
    <property type="term" value="F:manganese ion transmembrane transporter activity"/>
    <property type="evidence" value="ECO:0007669"/>
    <property type="project" value="InterPro"/>
</dbReference>
<dbReference type="InterPro" id="IPR008217">
    <property type="entry name" value="Ccc1_fam"/>
</dbReference>
<evidence type="ECO:0000313" key="7">
    <source>
        <dbReference type="Proteomes" id="UP000050482"/>
    </source>
</evidence>
<dbReference type="OrthoDB" id="108443at2"/>
<accession>A0A0N8PPR1</accession>
<feature type="transmembrane region" description="Helical" evidence="5">
    <location>
        <begin position="166"/>
        <end position="187"/>
    </location>
</feature>
<organism evidence="6 7">
    <name type="scientific">Alicyclobacillus ferrooxydans</name>
    <dbReference type="NCBI Taxonomy" id="471514"/>
    <lineage>
        <taxon>Bacteria</taxon>
        <taxon>Bacillati</taxon>
        <taxon>Bacillota</taxon>
        <taxon>Bacilli</taxon>
        <taxon>Bacillales</taxon>
        <taxon>Alicyclobacillaceae</taxon>
        <taxon>Alicyclobacillus</taxon>
    </lineage>
</organism>
<feature type="transmembrane region" description="Helical" evidence="5">
    <location>
        <begin position="63"/>
        <end position="85"/>
    </location>
</feature>
<sequence>MESLLEHSGGAEKRLDKMWKSERHASGSSDWVGDAIYGVNDGLGAIFGIISGVAGFTSNTHTVLISGFFGALASTLSMGAGAWLATKSENEVMQTTQAQERREIQNDPEHEVEELALLYQLKGFSPEESARIADQIATDEDQFLKTMVQEEFGFHEASLGSPWRSAIFGALSTLVGGLIPLIPFFFIGGIPALIAAAVVSILAHFAVGAAKSLITTRSWFTSGLEMTAVGFIVGIASYGLGWVGAVLFGTHLGG</sequence>
<keyword evidence="2 5" id="KW-0812">Transmembrane</keyword>
<evidence type="ECO:0000256" key="3">
    <source>
        <dbReference type="ARBA" id="ARBA00022989"/>
    </source>
</evidence>